<gene>
    <name evidence="4" type="ORF">GNC09_004520</name>
</gene>
<dbReference type="InterPro" id="IPR013766">
    <property type="entry name" value="Thioredoxin_domain"/>
</dbReference>
<dbReference type="GO" id="GO:0042597">
    <property type="term" value="C:periplasmic space"/>
    <property type="evidence" value="ECO:0007669"/>
    <property type="project" value="UniProtKB-SubCell"/>
</dbReference>
<dbReference type="Gene3D" id="3.40.30.10">
    <property type="entry name" value="Glutaredoxin"/>
    <property type="match status" value="1"/>
</dbReference>
<dbReference type="PROSITE" id="PS51352">
    <property type="entry name" value="THIOREDOXIN_2"/>
    <property type="match status" value="1"/>
</dbReference>
<sequence length="340" mass="37846">MSKLTKIREILFDKTEYVNGNVTICYGKAKSVYVKIETGETEEQQYLFVLADVVFISTNRNVESCYCDIRLSSGIVISVYGTYEDVSFLYSNLYSHWIEYKKGSNGLAILKTIAIFFGVLLFIYMLAGFLLSNSDSENLAMSHSPASETVNLDAVAPSFSHPESKVRDSEENLLATKVIQQARPNAELSALLKKGATTNDYSVRIGESDQTKPVFYVFSDPLCPHCRNIEPVLEKLADDYVIDIFPVSKIGRERSRPIVETVLCSKPADRADLWQEAVSGNSVVNNPCTNGNIALNNNNATYSQFSFIGTPTVIRSDGAVFPLTKKLNEDNLKSWLKGDF</sequence>
<dbReference type="CDD" id="cd03020">
    <property type="entry name" value="DsbA_DsbC_DsbG"/>
    <property type="match status" value="1"/>
</dbReference>
<keyword evidence="1" id="KW-0732">Signal</keyword>
<comment type="similarity">
    <text evidence="1">Belongs to the thioredoxin family. DsbC subfamily.</text>
</comment>
<keyword evidence="1" id="KW-0676">Redox-active center</keyword>
<comment type="subcellular location">
    <subcellularLocation>
        <location evidence="1">Periplasm</location>
    </subcellularLocation>
</comment>
<evidence type="ECO:0000313" key="4">
    <source>
        <dbReference type="EMBL" id="HAE8104386.1"/>
    </source>
</evidence>
<feature type="domain" description="Thioredoxin" evidence="3">
    <location>
        <begin position="177"/>
        <end position="340"/>
    </location>
</feature>
<evidence type="ECO:0000256" key="1">
    <source>
        <dbReference type="RuleBase" id="RU364038"/>
    </source>
</evidence>
<dbReference type="InterPro" id="IPR033954">
    <property type="entry name" value="DiS-bond_Isoase_DsbC/G"/>
</dbReference>
<keyword evidence="2" id="KW-0812">Transmembrane</keyword>
<evidence type="ECO:0000259" key="3">
    <source>
        <dbReference type="PROSITE" id="PS51352"/>
    </source>
</evidence>
<keyword evidence="1" id="KW-0574">Periplasm</keyword>
<name>A0A737BVH6_SALER</name>
<dbReference type="InterPro" id="IPR012336">
    <property type="entry name" value="Thioredoxin-like_fold"/>
</dbReference>
<reference evidence="4" key="2">
    <citation type="submission" date="2018-07" db="EMBL/GenBank/DDBJ databases">
        <authorList>
            <consortium name="NCBI Pathogen Detection Project"/>
        </authorList>
    </citation>
    <scope>NUCLEOTIDE SEQUENCE</scope>
    <source>
        <strain evidence="4">1363-65</strain>
    </source>
</reference>
<proteinExistence type="inferred from homology"/>
<comment type="function">
    <text evidence="1">Required for disulfide bond formation in some periplasmic proteins. Acts by transferring its disulfide bond to other proteins and is reduced in the process.</text>
</comment>
<organism evidence="4">
    <name type="scientific">Salmonella enterica subsp. indica serovar 45:a:e,n,x</name>
    <dbReference type="NCBI Taxonomy" id="1307500"/>
    <lineage>
        <taxon>Bacteria</taxon>
        <taxon>Pseudomonadati</taxon>
        <taxon>Pseudomonadota</taxon>
        <taxon>Gammaproteobacteria</taxon>
        <taxon>Enterobacterales</taxon>
        <taxon>Enterobacteriaceae</taxon>
        <taxon>Salmonella</taxon>
    </lineage>
</organism>
<keyword evidence="2" id="KW-1133">Transmembrane helix</keyword>
<accession>A0A737BVH6</accession>
<dbReference type="SUPFAM" id="SSF52833">
    <property type="entry name" value="Thioredoxin-like"/>
    <property type="match status" value="1"/>
</dbReference>
<protein>
    <recommendedName>
        <fullName evidence="1">Thiol:disulfide interchange protein</fullName>
    </recommendedName>
</protein>
<dbReference type="EMBL" id="DAATDB010000045">
    <property type="protein sequence ID" value="HAE8104386.1"/>
    <property type="molecule type" value="Genomic_DNA"/>
</dbReference>
<keyword evidence="2" id="KW-0472">Membrane</keyword>
<feature type="transmembrane region" description="Helical" evidence="2">
    <location>
        <begin position="108"/>
        <end position="131"/>
    </location>
</feature>
<comment type="caution">
    <text evidence="4">The sequence shown here is derived from an EMBL/GenBank/DDBJ whole genome shotgun (WGS) entry which is preliminary data.</text>
</comment>
<reference evidence="4" key="1">
    <citation type="journal article" date="2018" name="Genome Biol.">
        <title>SKESA: strategic k-mer extension for scrupulous assemblies.</title>
        <authorList>
            <person name="Souvorov A."/>
            <person name="Agarwala R."/>
            <person name="Lipman D.J."/>
        </authorList>
    </citation>
    <scope>NUCLEOTIDE SEQUENCE</scope>
    <source>
        <strain evidence="4">1363-65</strain>
    </source>
</reference>
<evidence type="ECO:0000256" key="2">
    <source>
        <dbReference type="SAM" id="Phobius"/>
    </source>
</evidence>
<dbReference type="AlphaFoldDB" id="A0A737BVH6"/>
<dbReference type="Pfam" id="PF13098">
    <property type="entry name" value="Thioredoxin_2"/>
    <property type="match status" value="1"/>
</dbReference>
<dbReference type="InterPro" id="IPR036249">
    <property type="entry name" value="Thioredoxin-like_sf"/>
</dbReference>